<dbReference type="Proteomes" id="UP000610746">
    <property type="component" value="Unassembled WGS sequence"/>
</dbReference>
<evidence type="ECO:0000313" key="1">
    <source>
        <dbReference type="EMBL" id="NRS91811.1"/>
    </source>
</evidence>
<dbReference type="RefSeq" id="WP_173778421.1">
    <property type="nucleotide sequence ID" value="NZ_JABSNO010000005.1"/>
</dbReference>
<reference evidence="1" key="1">
    <citation type="submission" date="2020-05" db="EMBL/GenBank/DDBJ databases">
        <title>Genomic Encyclopedia of Type Strains, Phase IV (KMG-V): Genome sequencing to study the core and pangenomes of soil and plant-associated prokaryotes.</title>
        <authorList>
            <person name="Whitman W."/>
        </authorList>
    </citation>
    <scope>NUCLEOTIDE SEQUENCE</scope>
    <source>
        <strain evidence="1">16F</strain>
    </source>
</reference>
<sequence>MKHLTEYTPAEAILIVKGKSTQKELLKITLADLILKKVLKIFQVEIKSNDRQKAYLYKYIVIDENFKSYLAKPHENFFLSAFRQDPKIEIQFKNMVKIGFQNSQSYYHFKQEIFNNEKFKTYISQNFFQKLLAHFSLNEKGTILKRNIETELKYLTDQFSKITNIKDRKAAEMISVFAGSIFLIPNINYDFLDQMDADFAFERRTAMADASSGCSGWDFNLNDYSSDFDSGCSSDSGSSGDSGCSSCSGCSGCGGCGGCS</sequence>
<dbReference type="EMBL" id="JABSNO010000005">
    <property type="protein sequence ID" value="NRS91811.1"/>
    <property type="molecule type" value="Genomic_DNA"/>
</dbReference>
<proteinExistence type="predicted"/>
<evidence type="ECO:0000313" key="2">
    <source>
        <dbReference type="Proteomes" id="UP000610746"/>
    </source>
</evidence>
<organism evidence="1 2">
    <name type="scientific">Frigoriflavimonas asaccharolytica</name>
    <dbReference type="NCBI Taxonomy" id="2735899"/>
    <lineage>
        <taxon>Bacteria</taxon>
        <taxon>Pseudomonadati</taxon>
        <taxon>Bacteroidota</taxon>
        <taxon>Flavobacteriia</taxon>
        <taxon>Flavobacteriales</taxon>
        <taxon>Weeksellaceae</taxon>
        <taxon>Frigoriflavimonas</taxon>
    </lineage>
</organism>
<protein>
    <submittedName>
        <fullName evidence="1">Uncharacterized protein</fullName>
    </submittedName>
</protein>
<accession>A0A8J8G5V4</accession>
<gene>
    <name evidence="1" type="ORF">HNQ03_000878</name>
</gene>
<name>A0A8J8G5V4_9FLAO</name>
<comment type="caution">
    <text evidence="1">The sequence shown here is derived from an EMBL/GenBank/DDBJ whole genome shotgun (WGS) entry which is preliminary data.</text>
</comment>
<dbReference type="AlphaFoldDB" id="A0A8J8G5V4"/>
<keyword evidence="2" id="KW-1185">Reference proteome</keyword>